<proteinExistence type="predicted"/>
<organism evidence="1 2">
    <name type="scientific">Aspergillus mulundensis</name>
    <dbReference type="NCBI Taxonomy" id="1810919"/>
    <lineage>
        <taxon>Eukaryota</taxon>
        <taxon>Fungi</taxon>
        <taxon>Dikarya</taxon>
        <taxon>Ascomycota</taxon>
        <taxon>Pezizomycotina</taxon>
        <taxon>Eurotiomycetes</taxon>
        <taxon>Eurotiomycetidae</taxon>
        <taxon>Eurotiales</taxon>
        <taxon>Aspergillaceae</taxon>
        <taxon>Aspergillus</taxon>
        <taxon>Aspergillus subgen. Nidulantes</taxon>
    </lineage>
</organism>
<dbReference type="Proteomes" id="UP000256690">
    <property type="component" value="Unassembled WGS sequence"/>
</dbReference>
<comment type="caution">
    <text evidence="1">The sequence shown here is derived from an EMBL/GenBank/DDBJ whole genome shotgun (WGS) entry which is preliminary data.</text>
</comment>
<sequence length="94" mass="10108">MAEKMSHVDPAAETPPPRGWWEYGYLAKLNVGIICLTFLSPFSTASKLCPVGSNLWNPSSVWLGFTNALYWNGAATSTLAAATVANRYGQKAGI</sequence>
<reference evidence="1 2" key="1">
    <citation type="journal article" date="2018" name="IMA Fungus">
        <title>IMA Genome-F 9: Draft genome sequence of Annulohypoxylon stygium, Aspergillus mulundensis, Berkeleyomyces basicola (syn. Thielaviopsis basicola), Ceratocystis smalleyi, two Cercospora beticola strains, Coleophoma cylindrospora, Fusarium fracticaudum, Phialophora cf. hyalina, and Morchella septimelata.</title>
        <authorList>
            <person name="Wingfield B.D."/>
            <person name="Bills G.F."/>
            <person name="Dong Y."/>
            <person name="Huang W."/>
            <person name="Nel W.J."/>
            <person name="Swalarsk-Parry B.S."/>
            <person name="Vaghefi N."/>
            <person name="Wilken P.M."/>
            <person name="An Z."/>
            <person name="de Beer Z.W."/>
            <person name="De Vos L."/>
            <person name="Chen L."/>
            <person name="Duong T.A."/>
            <person name="Gao Y."/>
            <person name="Hammerbacher A."/>
            <person name="Kikkert J.R."/>
            <person name="Li Y."/>
            <person name="Li H."/>
            <person name="Li K."/>
            <person name="Li Q."/>
            <person name="Liu X."/>
            <person name="Ma X."/>
            <person name="Naidoo K."/>
            <person name="Pethybridge S.J."/>
            <person name="Sun J."/>
            <person name="Steenkamp E.T."/>
            <person name="van der Nest M.A."/>
            <person name="van Wyk S."/>
            <person name="Wingfield M.J."/>
            <person name="Xiong C."/>
            <person name="Yue Q."/>
            <person name="Zhang X."/>
        </authorList>
    </citation>
    <scope>NUCLEOTIDE SEQUENCE [LARGE SCALE GENOMIC DNA]</scope>
    <source>
        <strain evidence="1 2">DSM 5745</strain>
    </source>
</reference>
<evidence type="ECO:0000313" key="2">
    <source>
        <dbReference type="Proteomes" id="UP000256690"/>
    </source>
</evidence>
<dbReference type="GeneID" id="38114241"/>
<accession>A0A3D8SB41</accession>
<keyword evidence="2" id="KW-1185">Reference proteome</keyword>
<dbReference type="EMBL" id="PVWQ01000004">
    <property type="protein sequence ID" value="RDW83545.1"/>
    <property type="molecule type" value="Genomic_DNA"/>
</dbReference>
<gene>
    <name evidence="1" type="ORF">DSM5745_03871</name>
</gene>
<evidence type="ECO:0000313" key="1">
    <source>
        <dbReference type="EMBL" id="RDW83545.1"/>
    </source>
</evidence>
<dbReference type="AlphaFoldDB" id="A0A3D8SB41"/>
<dbReference type="RefSeq" id="XP_026604883.1">
    <property type="nucleotide sequence ID" value="XM_026745887.1"/>
</dbReference>
<name>A0A3D8SB41_9EURO</name>
<protein>
    <submittedName>
        <fullName evidence="1">Uncharacterized protein</fullName>
    </submittedName>
</protein>